<dbReference type="GO" id="GO:0016020">
    <property type="term" value="C:membrane"/>
    <property type="evidence" value="ECO:0007669"/>
    <property type="project" value="UniProtKB-SubCell"/>
</dbReference>
<dbReference type="EC" id="3.1.3.16" evidence="2"/>
<dbReference type="Gene3D" id="3.40.50.1000">
    <property type="entry name" value="HAD superfamily/HAD-like"/>
    <property type="match status" value="1"/>
</dbReference>
<keyword evidence="3" id="KW-0812">Transmembrane</keyword>
<sequence length="246" mass="28490">MGDSSLKSWSTVLLQLLVGVIKHLFTTLNRNIRWFQQFTTLRYPNRFAPLQPAETQRIASLKRKTLVLDLDETLIHSQHDGLGRGGPARSTKTSDFTLNVVIDSHPVSFYVYKRPHVDYFLQTVSQWYDLVVFTASMEVYGSAVCDKLDPHKSILRKRYYRQDCRMEYHSYTKDLATVNSDLSSVFILDNSPGAYRHYVENAVPIKSWFSDPHDTCLLNLLPMLDALRFTKDVRSVLQRNRINGRI</sequence>
<evidence type="ECO:0000256" key="2">
    <source>
        <dbReference type="ARBA" id="ARBA00013081"/>
    </source>
</evidence>
<dbReference type="EMBL" id="FN653015">
    <property type="protein sequence ID" value="CBY20579.1"/>
    <property type="molecule type" value="Genomic_DNA"/>
</dbReference>
<dbReference type="InterPro" id="IPR036412">
    <property type="entry name" value="HAD-like_sf"/>
</dbReference>
<feature type="domain" description="FCP1 homology" evidence="11">
    <location>
        <begin position="59"/>
        <end position="227"/>
    </location>
</feature>
<evidence type="ECO:0000256" key="8">
    <source>
        <dbReference type="ARBA" id="ARBA00047761"/>
    </source>
</evidence>
<dbReference type="PROSITE" id="PS50969">
    <property type="entry name" value="FCP1"/>
    <property type="match status" value="1"/>
</dbReference>
<evidence type="ECO:0000259" key="11">
    <source>
        <dbReference type="PROSITE" id="PS50969"/>
    </source>
</evidence>
<dbReference type="InterPro" id="IPR004274">
    <property type="entry name" value="FCP1_dom"/>
</dbReference>
<organism evidence="12">
    <name type="scientific">Oikopleura dioica</name>
    <name type="common">Tunicate</name>
    <dbReference type="NCBI Taxonomy" id="34765"/>
    <lineage>
        <taxon>Eukaryota</taxon>
        <taxon>Metazoa</taxon>
        <taxon>Chordata</taxon>
        <taxon>Tunicata</taxon>
        <taxon>Appendicularia</taxon>
        <taxon>Copelata</taxon>
        <taxon>Oikopleuridae</taxon>
        <taxon>Oikopleura</taxon>
    </lineage>
</organism>
<comment type="catalytic activity">
    <reaction evidence="9">
        <text>O-phospho-L-threonyl-[protein] + H2O = L-threonyl-[protein] + phosphate</text>
        <dbReference type="Rhea" id="RHEA:47004"/>
        <dbReference type="Rhea" id="RHEA-COMP:11060"/>
        <dbReference type="Rhea" id="RHEA-COMP:11605"/>
        <dbReference type="ChEBI" id="CHEBI:15377"/>
        <dbReference type="ChEBI" id="CHEBI:30013"/>
        <dbReference type="ChEBI" id="CHEBI:43474"/>
        <dbReference type="ChEBI" id="CHEBI:61977"/>
        <dbReference type="EC" id="3.1.3.16"/>
    </reaction>
</comment>
<dbReference type="SUPFAM" id="SSF56784">
    <property type="entry name" value="HAD-like"/>
    <property type="match status" value="1"/>
</dbReference>
<dbReference type="CDD" id="cd07521">
    <property type="entry name" value="HAD_FCP1-like"/>
    <property type="match status" value="1"/>
</dbReference>
<evidence type="ECO:0000313" key="12">
    <source>
        <dbReference type="EMBL" id="CBY20579.1"/>
    </source>
</evidence>
<dbReference type="FunFam" id="3.40.50.1000:FF:000044">
    <property type="entry name" value="CTD nuclear envelope phosphatase 1"/>
    <property type="match status" value="1"/>
</dbReference>
<comment type="similarity">
    <text evidence="10">Belongs to the Dullard family.</text>
</comment>
<keyword evidence="4" id="KW-0378">Hydrolase</keyword>
<gene>
    <name evidence="12" type="ORF">GSOID_T00000580001</name>
    <name evidence="13" type="ORF">GSOID_T00023445001</name>
</gene>
<evidence type="ECO:0000313" key="13">
    <source>
        <dbReference type="EMBL" id="CBY41377.1"/>
    </source>
</evidence>
<protein>
    <recommendedName>
        <fullName evidence="2">protein-serine/threonine phosphatase</fullName>
        <ecNumber evidence="2">3.1.3.16</ecNumber>
    </recommendedName>
</protein>
<evidence type="ECO:0000256" key="9">
    <source>
        <dbReference type="ARBA" id="ARBA00048336"/>
    </source>
</evidence>
<evidence type="ECO:0000256" key="6">
    <source>
        <dbReference type="ARBA" id="ARBA00022989"/>
    </source>
</evidence>
<comment type="subcellular location">
    <subcellularLocation>
        <location evidence="1">Membrane</location>
        <topology evidence="1">Single-pass membrane protein</topology>
    </subcellularLocation>
</comment>
<accession>E4WS46</accession>
<keyword evidence="14" id="KW-1185">Reference proteome</keyword>
<dbReference type="NCBIfam" id="TIGR02251">
    <property type="entry name" value="HIF-SF_euk"/>
    <property type="match status" value="1"/>
</dbReference>
<dbReference type="EMBL" id="FN656411">
    <property type="protein sequence ID" value="CBY41377.1"/>
    <property type="molecule type" value="Genomic_DNA"/>
</dbReference>
<dbReference type="FunCoup" id="E4WS46">
    <property type="interactions" value="408"/>
</dbReference>
<evidence type="ECO:0000313" key="14">
    <source>
        <dbReference type="Proteomes" id="UP000001307"/>
    </source>
</evidence>
<keyword evidence="5" id="KW-0904">Protein phosphatase</keyword>
<dbReference type="InterPro" id="IPR023214">
    <property type="entry name" value="HAD_sf"/>
</dbReference>
<dbReference type="InterPro" id="IPR050365">
    <property type="entry name" value="TIM50"/>
</dbReference>
<evidence type="ECO:0000256" key="3">
    <source>
        <dbReference type="ARBA" id="ARBA00022692"/>
    </source>
</evidence>
<proteinExistence type="inferred from homology"/>
<evidence type="ECO:0000256" key="10">
    <source>
        <dbReference type="ARBA" id="ARBA00061694"/>
    </source>
</evidence>
<dbReference type="OrthoDB" id="277011at2759"/>
<dbReference type="InParanoid" id="E4WS46"/>
<evidence type="ECO:0000256" key="4">
    <source>
        <dbReference type="ARBA" id="ARBA00022801"/>
    </source>
</evidence>
<dbReference type="Proteomes" id="UP000001307">
    <property type="component" value="Unassembled WGS sequence"/>
</dbReference>
<name>E4WS46_OIKDI</name>
<dbReference type="AlphaFoldDB" id="E4WS46"/>
<evidence type="ECO:0000256" key="5">
    <source>
        <dbReference type="ARBA" id="ARBA00022912"/>
    </source>
</evidence>
<evidence type="ECO:0000256" key="1">
    <source>
        <dbReference type="ARBA" id="ARBA00004167"/>
    </source>
</evidence>
<keyword evidence="7" id="KW-0472">Membrane</keyword>
<keyword evidence="6" id="KW-1133">Transmembrane helix</keyword>
<comment type="catalytic activity">
    <reaction evidence="8">
        <text>O-phospho-L-seryl-[protein] + H2O = L-seryl-[protein] + phosphate</text>
        <dbReference type="Rhea" id="RHEA:20629"/>
        <dbReference type="Rhea" id="RHEA-COMP:9863"/>
        <dbReference type="Rhea" id="RHEA-COMP:11604"/>
        <dbReference type="ChEBI" id="CHEBI:15377"/>
        <dbReference type="ChEBI" id="CHEBI:29999"/>
        <dbReference type="ChEBI" id="CHEBI:43474"/>
        <dbReference type="ChEBI" id="CHEBI:83421"/>
        <dbReference type="EC" id="3.1.3.16"/>
    </reaction>
</comment>
<dbReference type="InterPro" id="IPR011948">
    <property type="entry name" value="Dullard_phosphatase"/>
</dbReference>
<dbReference type="GO" id="GO:0004722">
    <property type="term" value="F:protein serine/threonine phosphatase activity"/>
    <property type="evidence" value="ECO:0007669"/>
    <property type="project" value="UniProtKB-EC"/>
</dbReference>
<dbReference type="SMART" id="SM00577">
    <property type="entry name" value="CPDc"/>
    <property type="match status" value="1"/>
</dbReference>
<dbReference type="Pfam" id="PF03031">
    <property type="entry name" value="NIF"/>
    <property type="match status" value="1"/>
</dbReference>
<evidence type="ECO:0000256" key="7">
    <source>
        <dbReference type="ARBA" id="ARBA00023136"/>
    </source>
</evidence>
<dbReference type="Proteomes" id="UP000011014">
    <property type="component" value="Unassembled WGS sequence"/>
</dbReference>
<reference evidence="12" key="1">
    <citation type="journal article" date="2010" name="Science">
        <title>Plasticity of animal genome architecture unmasked by rapid evolution of a pelagic tunicate.</title>
        <authorList>
            <person name="Denoeud F."/>
            <person name="Henriet S."/>
            <person name="Mungpakdee S."/>
            <person name="Aury J.M."/>
            <person name="Da Silva C."/>
            <person name="Brinkmann H."/>
            <person name="Mikhaleva J."/>
            <person name="Olsen L.C."/>
            <person name="Jubin C."/>
            <person name="Canestro C."/>
            <person name="Bouquet J.M."/>
            <person name="Danks G."/>
            <person name="Poulain J."/>
            <person name="Campsteijn C."/>
            <person name="Adamski M."/>
            <person name="Cross I."/>
            <person name="Yadetie F."/>
            <person name="Muffato M."/>
            <person name="Louis A."/>
            <person name="Butcher S."/>
            <person name="Tsagkogeorga G."/>
            <person name="Konrad A."/>
            <person name="Singh S."/>
            <person name="Jensen M.F."/>
            <person name="Cong E.H."/>
            <person name="Eikeseth-Otteraa H."/>
            <person name="Noel B."/>
            <person name="Anthouard V."/>
            <person name="Porcel B.M."/>
            <person name="Kachouri-Lafond R."/>
            <person name="Nishino A."/>
            <person name="Ugolini M."/>
            <person name="Chourrout P."/>
            <person name="Nishida H."/>
            <person name="Aasland R."/>
            <person name="Huzurbazar S."/>
            <person name="Westhof E."/>
            <person name="Delsuc F."/>
            <person name="Lehrach H."/>
            <person name="Reinhardt R."/>
            <person name="Weissenbach J."/>
            <person name="Roy S.W."/>
            <person name="Artiguenave F."/>
            <person name="Postlethwait J.H."/>
            <person name="Manak J.R."/>
            <person name="Thompson E.M."/>
            <person name="Jaillon O."/>
            <person name="Du Pasquier L."/>
            <person name="Boudinot P."/>
            <person name="Liberles D.A."/>
            <person name="Volff J.N."/>
            <person name="Philippe H."/>
            <person name="Lenhard B."/>
            <person name="Roest Crollius H."/>
            <person name="Wincker P."/>
            <person name="Chourrout D."/>
        </authorList>
    </citation>
    <scope>NUCLEOTIDE SEQUENCE [LARGE SCALE GENOMIC DNA]</scope>
</reference>
<dbReference type="PANTHER" id="PTHR12210">
    <property type="entry name" value="DULLARD PROTEIN PHOSPHATASE"/>
    <property type="match status" value="1"/>
</dbReference>